<dbReference type="GO" id="GO:0010484">
    <property type="term" value="F:histone H3 acetyltransferase activity"/>
    <property type="evidence" value="ECO:0007669"/>
    <property type="project" value="TreeGrafter"/>
</dbReference>
<keyword evidence="16" id="KW-0539">Nucleus</keyword>
<feature type="compositionally biased region" description="Polar residues" evidence="20">
    <location>
        <begin position="1469"/>
        <end position="1484"/>
    </location>
</feature>
<dbReference type="EC" id="2.3.1.48" evidence="3"/>
<dbReference type="GO" id="GO:0003677">
    <property type="term" value="F:DNA binding"/>
    <property type="evidence" value="ECO:0007669"/>
    <property type="project" value="InterPro"/>
</dbReference>
<feature type="compositionally biased region" description="Polar residues" evidence="20">
    <location>
        <begin position="1091"/>
        <end position="1108"/>
    </location>
</feature>
<dbReference type="GO" id="GO:0006334">
    <property type="term" value="P:nucleosome assembly"/>
    <property type="evidence" value="ECO:0007669"/>
    <property type="project" value="InterPro"/>
</dbReference>
<feature type="compositionally biased region" description="Low complexity" evidence="20">
    <location>
        <begin position="187"/>
        <end position="202"/>
    </location>
</feature>
<evidence type="ECO:0000256" key="16">
    <source>
        <dbReference type="ARBA" id="ARBA00023242"/>
    </source>
</evidence>
<dbReference type="InterPro" id="IPR048589">
    <property type="entry name" value="SAMD1-like_WH"/>
</dbReference>
<feature type="region of interest" description="Disordered" evidence="20">
    <location>
        <begin position="725"/>
        <end position="821"/>
    </location>
</feature>
<dbReference type="SUPFAM" id="SSF55729">
    <property type="entry name" value="Acyl-CoA N-acyltransferases (Nat)"/>
    <property type="match status" value="1"/>
</dbReference>
<feature type="compositionally biased region" description="Basic and acidic residues" evidence="20">
    <location>
        <begin position="1"/>
        <end position="13"/>
    </location>
</feature>
<dbReference type="GO" id="GO:0005634">
    <property type="term" value="C:nucleus"/>
    <property type="evidence" value="ECO:0007669"/>
    <property type="project" value="UniProtKB-SubCell"/>
</dbReference>
<dbReference type="PANTHER" id="PTHR10615:SF217">
    <property type="entry name" value="HISTONE ACETYLTRANSFERASE"/>
    <property type="match status" value="1"/>
</dbReference>
<keyword evidence="9" id="KW-0677">Repeat</keyword>
<keyword evidence="5" id="KW-1017">Isopeptide bond</keyword>
<dbReference type="InterPro" id="IPR036388">
    <property type="entry name" value="WH-like_DNA-bd_sf"/>
</dbReference>
<dbReference type="PROSITE" id="PS51726">
    <property type="entry name" value="MYST_HAT"/>
    <property type="match status" value="1"/>
</dbReference>
<evidence type="ECO:0000256" key="8">
    <source>
        <dbReference type="ARBA" id="ARBA00022723"/>
    </source>
</evidence>
<evidence type="ECO:0000256" key="2">
    <source>
        <dbReference type="ARBA" id="ARBA00010107"/>
    </source>
</evidence>
<dbReference type="InterPro" id="IPR050603">
    <property type="entry name" value="MYST_HAT"/>
</dbReference>
<comment type="subcellular location">
    <subcellularLocation>
        <location evidence="1">Nucleus</location>
    </subcellularLocation>
</comment>
<accession>A0AAV6UXI7</accession>
<dbReference type="GO" id="GO:0006357">
    <property type="term" value="P:regulation of transcription by RNA polymerase II"/>
    <property type="evidence" value="ECO:0007669"/>
    <property type="project" value="TreeGrafter"/>
</dbReference>
<feature type="compositionally biased region" description="Basic and acidic residues" evidence="20">
    <location>
        <begin position="1050"/>
        <end position="1071"/>
    </location>
</feature>
<feature type="compositionally biased region" description="Basic and acidic residues" evidence="20">
    <location>
        <begin position="807"/>
        <end position="820"/>
    </location>
</feature>
<feature type="compositionally biased region" description="Basic residues" evidence="20">
    <location>
        <begin position="1609"/>
        <end position="1620"/>
    </location>
</feature>
<dbReference type="SUPFAM" id="SSF57903">
    <property type="entry name" value="FYVE/PHD zinc finger"/>
    <property type="match status" value="2"/>
</dbReference>
<dbReference type="SUPFAM" id="SSF46785">
    <property type="entry name" value="Winged helix' DNA-binding domain"/>
    <property type="match status" value="1"/>
</dbReference>
<dbReference type="Pfam" id="PF00538">
    <property type="entry name" value="Linker_histone"/>
    <property type="match status" value="1"/>
</dbReference>
<dbReference type="InterPro" id="IPR005818">
    <property type="entry name" value="Histone_H1/H5_H15"/>
</dbReference>
<keyword evidence="7" id="KW-0808">Transferase</keyword>
<feature type="domain" description="PHD-type" evidence="21">
    <location>
        <begin position="266"/>
        <end position="316"/>
    </location>
</feature>
<evidence type="ECO:0000313" key="26">
    <source>
        <dbReference type="Proteomes" id="UP000827092"/>
    </source>
</evidence>
<dbReference type="PANTHER" id="PTHR10615">
    <property type="entry name" value="HISTONE ACETYLTRANSFERASE"/>
    <property type="match status" value="1"/>
</dbReference>
<dbReference type="Pfam" id="PF17772">
    <property type="entry name" value="zf-MYST"/>
    <property type="match status" value="1"/>
</dbReference>
<feature type="compositionally biased region" description="Polar residues" evidence="20">
    <location>
        <begin position="1505"/>
        <end position="1518"/>
    </location>
</feature>
<dbReference type="Gene3D" id="3.40.630.30">
    <property type="match status" value="1"/>
</dbReference>
<keyword evidence="13" id="KW-0156">Chromatin regulator</keyword>
<keyword evidence="15" id="KW-0010">Activator</keyword>
<dbReference type="InterPro" id="IPR001965">
    <property type="entry name" value="Znf_PHD"/>
</dbReference>
<dbReference type="GO" id="GO:0070776">
    <property type="term" value="C:MOZ/MORF histone acetyltransferase complex"/>
    <property type="evidence" value="ECO:0007669"/>
    <property type="project" value="TreeGrafter"/>
</dbReference>
<evidence type="ECO:0000256" key="9">
    <source>
        <dbReference type="ARBA" id="ARBA00022737"/>
    </source>
</evidence>
<organism evidence="25 26">
    <name type="scientific">Oedothorax gibbosus</name>
    <dbReference type="NCBI Taxonomy" id="931172"/>
    <lineage>
        <taxon>Eukaryota</taxon>
        <taxon>Metazoa</taxon>
        <taxon>Ecdysozoa</taxon>
        <taxon>Arthropoda</taxon>
        <taxon>Chelicerata</taxon>
        <taxon>Arachnida</taxon>
        <taxon>Araneae</taxon>
        <taxon>Araneomorphae</taxon>
        <taxon>Entelegynae</taxon>
        <taxon>Araneoidea</taxon>
        <taxon>Linyphiidae</taxon>
        <taxon>Erigoninae</taxon>
        <taxon>Oedothorax</taxon>
    </lineage>
</organism>
<keyword evidence="4" id="KW-0678">Repressor</keyword>
<feature type="compositionally biased region" description="Polar residues" evidence="20">
    <location>
        <begin position="1277"/>
        <end position="1287"/>
    </location>
</feature>
<dbReference type="GO" id="GO:0003712">
    <property type="term" value="F:transcription coregulator activity"/>
    <property type="evidence" value="ECO:0007669"/>
    <property type="project" value="TreeGrafter"/>
</dbReference>
<dbReference type="PROSITE" id="PS52014">
    <property type="entry name" value="SAMD1_WH"/>
    <property type="match status" value="1"/>
</dbReference>
<evidence type="ECO:0000256" key="6">
    <source>
        <dbReference type="ARBA" id="ARBA00022553"/>
    </source>
</evidence>
<evidence type="ECO:0000259" key="21">
    <source>
        <dbReference type="PROSITE" id="PS50016"/>
    </source>
</evidence>
<evidence type="ECO:0000256" key="12">
    <source>
        <dbReference type="ARBA" id="ARBA00022843"/>
    </source>
</evidence>
<keyword evidence="26" id="KW-1185">Reference proteome</keyword>
<feature type="compositionally biased region" description="Polar residues" evidence="20">
    <location>
        <begin position="1201"/>
        <end position="1215"/>
    </location>
</feature>
<feature type="compositionally biased region" description="Basic and acidic residues" evidence="20">
    <location>
        <begin position="984"/>
        <end position="1022"/>
    </location>
</feature>
<dbReference type="InterPro" id="IPR040706">
    <property type="entry name" value="Zf-MYST"/>
</dbReference>
<evidence type="ECO:0000256" key="14">
    <source>
        <dbReference type="ARBA" id="ARBA00022990"/>
    </source>
</evidence>
<dbReference type="Pfam" id="PF21524">
    <property type="entry name" value="SAMD1_WH"/>
    <property type="match status" value="1"/>
</dbReference>
<comment type="catalytic activity">
    <reaction evidence="17">
        <text>L-lysyl-[protein] + acetyl-CoA = N(6)-acetyl-L-lysyl-[protein] + CoA + H(+)</text>
        <dbReference type="Rhea" id="RHEA:45948"/>
        <dbReference type="Rhea" id="RHEA-COMP:9752"/>
        <dbReference type="Rhea" id="RHEA-COMP:10731"/>
        <dbReference type="ChEBI" id="CHEBI:15378"/>
        <dbReference type="ChEBI" id="CHEBI:29969"/>
        <dbReference type="ChEBI" id="CHEBI:57287"/>
        <dbReference type="ChEBI" id="CHEBI:57288"/>
        <dbReference type="ChEBI" id="CHEBI:61930"/>
        <dbReference type="EC" id="2.3.1.48"/>
    </reaction>
</comment>
<evidence type="ECO:0000256" key="13">
    <source>
        <dbReference type="ARBA" id="ARBA00022853"/>
    </source>
</evidence>
<feature type="domain" description="MYST-type HAT" evidence="23">
    <location>
        <begin position="436"/>
        <end position="716"/>
    </location>
</feature>
<reference evidence="25 26" key="1">
    <citation type="journal article" date="2022" name="Nat. Ecol. Evol.">
        <title>A masculinizing supergene underlies an exaggerated male reproductive morph in a spider.</title>
        <authorList>
            <person name="Hendrickx F."/>
            <person name="De Corte Z."/>
            <person name="Sonet G."/>
            <person name="Van Belleghem S.M."/>
            <person name="Kostlbacher S."/>
            <person name="Vangestel C."/>
        </authorList>
    </citation>
    <scope>NUCLEOTIDE SEQUENCE [LARGE SCALE GENOMIC DNA]</scope>
    <source>
        <strain evidence="25">W744_W776</strain>
    </source>
</reference>
<feature type="compositionally biased region" description="Basic and acidic residues" evidence="20">
    <location>
        <begin position="950"/>
        <end position="973"/>
    </location>
</feature>
<dbReference type="Proteomes" id="UP000827092">
    <property type="component" value="Unassembled WGS sequence"/>
</dbReference>
<dbReference type="GO" id="GO:0000786">
    <property type="term" value="C:nucleosome"/>
    <property type="evidence" value="ECO:0007669"/>
    <property type="project" value="InterPro"/>
</dbReference>
<evidence type="ECO:0000256" key="7">
    <source>
        <dbReference type="ARBA" id="ARBA00022679"/>
    </source>
</evidence>
<gene>
    <name evidence="25" type="ORF">JTE90_004769</name>
</gene>
<evidence type="ECO:0000256" key="11">
    <source>
        <dbReference type="ARBA" id="ARBA00022833"/>
    </source>
</evidence>
<dbReference type="Gene3D" id="1.10.10.10">
    <property type="entry name" value="Winged helix-like DNA-binding domain superfamily/Winged helix DNA-binding domain"/>
    <property type="match status" value="2"/>
</dbReference>
<evidence type="ECO:0000259" key="23">
    <source>
        <dbReference type="PROSITE" id="PS51726"/>
    </source>
</evidence>
<dbReference type="Pfam" id="PF01853">
    <property type="entry name" value="MOZ_SAS"/>
    <property type="match status" value="1"/>
</dbReference>
<comment type="similarity">
    <text evidence="2">Belongs to the MYST (SAS/MOZ) family.</text>
</comment>
<keyword evidence="12" id="KW-0832">Ubl conjugation</keyword>
<feature type="compositionally biased region" description="Basic residues" evidence="20">
    <location>
        <begin position="359"/>
        <end position="368"/>
    </location>
</feature>
<evidence type="ECO:0000256" key="4">
    <source>
        <dbReference type="ARBA" id="ARBA00022491"/>
    </source>
</evidence>
<feature type="region of interest" description="Disordered" evidence="20">
    <location>
        <begin position="1588"/>
        <end position="1651"/>
    </location>
</feature>
<feature type="compositionally biased region" description="Low complexity" evidence="20">
    <location>
        <begin position="1382"/>
        <end position="1408"/>
    </location>
</feature>
<feature type="active site" description="Proton donor/acceptor" evidence="18">
    <location>
        <position position="612"/>
    </location>
</feature>
<proteinExistence type="inferred from homology"/>
<dbReference type="InterPro" id="IPR011011">
    <property type="entry name" value="Znf_FYVE_PHD"/>
</dbReference>
<keyword evidence="11" id="KW-0862">Zinc</keyword>
<feature type="compositionally biased region" description="Basic and acidic residues" evidence="20">
    <location>
        <begin position="1143"/>
        <end position="1163"/>
    </location>
</feature>
<evidence type="ECO:0000259" key="22">
    <source>
        <dbReference type="PROSITE" id="PS51504"/>
    </source>
</evidence>
<dbReference type="EMBL" id="JAFNEN010000237">
    <property type="protein sequence ID" value="KAG8188537.1"/>
    <property type="molecule type" value="Genomic_DNA"/>
</dbReference>
<dbReference type="Gene3D" id="3.30.40.10">
    <property type="entry name" value="Zinc/RING finger domain, C3HC4 (zinc finger)"/>
    <property type="match status" value="1"/>
</dbReference>
<keyword evidence="8" id="KW-0479">Metal-binding</keyword>
<feature type="compositionally biased region" description="Low complexity" evidence="20">
    <location>
        <begin position="733"/>
        <end position="745"/>
    </location>
</feature>
<dbReference type="GO" id="GO:0003682">
    <property type="term" value="F:chromatin binding"/>
    <property type="evidence" value="ECO:0007669"/>
    <property type="project" value="TreeGrafter"/>
</dbReference>
<evidence type="ECO:0000256" key="19">
    <source>
        <dbReference type="PROSITE-ProRule" id="PRU00146"/>
    </source>
</evidence>
<feature type="compositionally biased region" description="Polar residues" evidence="20">
    <location>
        <begin position="1294"/>
        <end position="1305"/>
    </location>
</feature>
<feature type="domain" description="H15" evidence="22">
    <location>
        <begin position="105"/>
        <end position="177"/>
    </location>
</feature>
<evidence type="ECO:0000256" key="10">
    <source>
        <dbReference type="ARBA" id="ARBA00022771"/>
    </source>
</evidence>
<feature type="region of interest" description="Disordered" evidence="20">
    <location>
        <begin position="1"/>
        <end position="22"/>
    </location>
</feature>
<feature type="region of interest" description="Disordered" evidence="20">
    <location>
        <begin position="944"/>
        <end position="1215"/>
    </location>
</feature>
<evidence type="ECO:0000256" key="18">
    <source>
        <dbReference type="PIRSR" id="PIRSR602717-51"/>
    </source>
</evidence>
<dbReference type="PROSITE" id="PS51504">
    <property type="entry name" value="H15"/>
    <property type="match status" value="1"/>
</dbReference>
<protein>
    <recommendedName>
        <fullName evidence="3">histone acetyltransferase</fullName>
        <ecNumber evidence="3">2.3.1.48</ecNumber>
    </recommendedName>
</protein>
<keyword evidence="14" id="KW-0007">Acetylation</keyword>
<feature type="region of interest" description="Disordered" evidence="20">
    <location>
        <begin position="1258"/>
        <end position="1305"/>
    </location>
</feature>
<dbReference type="SMART" id="SM00249">
    <property type="entry name" value="PHD"/>
    <property type="match status" value="2"/>
</dbReference>
<evidence type="ECO:0000259" key="24">
    <source>
        <dbReference type="PROSITE" id="PS52014"/>
    </source>
</evidence>
<feature type="compositionally biased region" description="Low complexity" evidence="20">
    <location>
        <begin position="1167"/>
        <end position="1185"/>
    </location>
</feature>
<sequence>MHRRELRDDKLPESSDESEGGDLETTKWLVDAIQKVGYQKQRTSFDRICSTVQQGHRIDRRIIKDKLDKAVDKGLIVKVHTKGLCSYKDPGTLCNQKGRTLRVHPGTDMRRVIIKAIKELGENNGSTLRSIEKYLRQTFSLNIEQGTDLGHQLLQSAKRAVSNGLILHEGRTYRLRRMPFRRGSVDSGTSSSLMSHSNSSASPHKKSNVPYLSCNFCKDTEPPKKGRQDLLLTCLQCGATGHPLCFGLTVEAIKEIDEKNWECYRCKICVVCGIKTEHKRMLCCNLCDKIYHATCVRPVFPRPARGAWRCDSCKKRTLMSKQKNHINRMAANVKQRYKKHNLKLNAAKKIKNQTYSVLKKSKHSKKELRRYSDSSSASEGGKAAHLINGVIWHRDALPEQKSSLPPGVTENDVNLFKNVQETVLQAMGHGSIPPEPQGRSPGAIEFGKYGIETWYSSPYPQEYARLPKLFLCEFCLKYMKSKNILSRHMRKCSWRHPPGTEIYRKDDLSVFEVDGNVNKLYCQNVCLLAKLFLDHKTLYYDVEPFLFYVLTNNDDTGCHFVGYFSKEKLCQQRYNVSCIMTMPQYQRQGYGRFLIDFSYLLSRKEGLPGTPEKPLSDLGRISYVSYWKSVLLEYIHAWYKSETNQQINIKNIAQETGISALDIISSMKELNMIQVNEENKLIISLSKKVLEEHMSKVIANRHRRIELDPECLRWIPLITNQIYSDKTDDDSDNSSNSETPSPTSDRISKSSLKPDNNSEKENCDQSIQKSEKIHRYKRRNEKMQESLSNVPEDNLAPAPKRSCSRSESLDSPKKEEKAVEDVINEEVTPKPVKKRKKKKNIFETKCFKNKKKYHKNNLLKKVDKIKKLGRKKKLSKEVKRLAKILNSNPDLIASASERKILKLKKKKKDTKPAEYNMRLRHQKFTLSETELACQRSLLDYFPPVQSKTAAKVEESKESVADSEKEGDPVKPGKEPCPNPVKDIQTTEKSELVEDKSEDLKEESDVKADVTTEEAKEDTEGNNRRLLPRRAKRPASSSPVKRPLKKRGRRKVAENHVNHVETEDKDENQVKEESEDTSILSVPQEDKENVDSDNTSANSSLNETSNSDDTVIDSDKSLNESSASESCTKDDNQDLANVVESETVELKLKDDVFEPPCDKKDLTKNGETNENSQNSSTNNEASAQNSEHPELNHTSDEKMDSNSDCTESTEQPNSQCTILVNDPIVNVDNSDSANKLVFQENSNNLLNLVENKFSTESAENNIDSDHKVEHSDKIDNGVTENGISSSDCSGILESPPSSASNDTSNCSTDVKLLVSSLCDHVDQSKDSTVKSKTPDPQISDKTPETEPPQQKNDFLDSKLDEIARPENNFNSCLPSNNFSDCNSNSNYLPQTPSSNQLPPTPQTPNQNSSFLAMTSGDECHSSSEGELANTDSILSPPIVNNHKPRLWQYKPDNRPHYHPQYEDEYESRSPPENNQCYSRPPSVTTPVLLRKNTPTPDMSHLGVYTPDSSTNSGFNSTDADVNHLNLESPSSLNSNEMSQPRSAEPSPPTSTPPQSYNEPMHMSYCSDREQPPVPITTTAINTHHSMSNNKMAKCSPPTMNSRSSPQVQQQHHHIMHHHHNHQQNNHAHHQDTTYSNQQHPASAALSSMVNNNGSNNAIGPTLVLSQPANNYPGNTVNIGMTSSPANNSLHYIPITIQPQSQQNQSGHAPMQQRLSHISMPIATTSNTSFQIQGPTYSYQNASAVTQGQQNTSCSLAKLQQLTNGIIEIPPNQYSAMTPPPSYNSPTHQTNHTPPPQRTIAPMIQTQTSNHTPPPQRSIAPMIQAQPSNQVYTNYNRYHPRGAVQRTSNIAISPNIVNYQTMSYSMQQTAPLRTGPTAFLNTAGYMANTGFMNQPSSALPMSVLNIPQGQYQESLQLMRPQSQMYAYSYANGNLPPQAIIRR</sequence>
<dbReference type="FunFam" id="3.30.60.60:FF:000002">
    <property type="entry name" value="Histone acetyltransferase"/>
    <property type="match status" value="1"/>
</dbReference>
<feature type="compositionally biased region" description="Basic and acidic residues" evidence="20">
    <location>
        <begin position="1262"/>
        <end position="1274"/>
    </location>
</feature>
<feature type="compositionally biased region" description="Low complexity" evidence="20">
    <location>
        <begin position="1523"/>
        <end position="1537"/>
    </location>
</feature>
<feature type="domain" description="PHD-type" evidence="21">
    <location>
        <begin position="211"/>
        <end position="269"/>
    </location>
</feature>
<keyword evidence="10 19" id="KW-0863">Zinc-finger</keyword>
<keyword evidence="6" id="KW-0597">Phosphoprotein</keyword>
<name>A0AAV6UXI7_9ARAC</name>
<dbReference type="PROSITE" id="PS50016">
    <property type="entry name" value="ZF_PHD_2"/>
    <property type="match status" value="2"/>
</dbReference>
<evidence type="ECO:0000256" key="3">
    <source>
        <dbReference type="ARBA" id="ARBA00013184"/>
    </source>
</evidence>
<dbReference type="FunFam" id="3.40.630.30:FF:000001">
    <property type="entry name" value="Histone acetyltransferase"/>
    <property type="match status" value="1"/>
</dbReference>
<evidence type="ECO:0000256" key="1">
    <source>
        <dbReference type="ARBA" id="ARBA00004123"/>
    </source>
</evidence>
<evidence type="ECO:0000256" key="5">
    <source>
        <dbReference type="ARBA" id="ARBA00022499"/>
    </source>
</evidence>
<dbReference type="InterPro" id="IPR013083">
    <property type="entry name" value="Znf_RING/FYVE/PHD"/>
</dbReference>
<feature type="compositionally biased region" description="Basic and acidic residues" evidence="20">
    <location>
        <begin position="1322"/>
        <end position="1332"/>
    </location>
</feature>
<feature type="region of interest" description="Disordered" evidence="20">
    <location>
        <begin position="180"/>
        <end position="206"/>
    </location>
</feature>
<dbReference type="Pfam" id="PF00628">
    <property type="entry name" value="PHD"/>
    <property type="match status" value="1"/>
</dbReference>
<dbReference type="InterPro" id="IPR016181">
    <property type="entry name" value="Acyl_CoA_acyltransferase"/>
</dbReference>
<feature type="region of interest" description="Disordered" evidence="20">
    <location>
        <begin position="1382"/>
        <end position="1561"/>
    </location>
</feature>
<dbReference type="GO" id="GO:0008270">
    <property type="term" value="F:zinc ion binding"/>
    <property type="evidence" value="ECO:0007669"/>
    <property type="project" value="UniProtKB-KW"/>
</dbReference>
<dbReference type="SMART" id="SM00526">
    <property type="entry name" value="H15"/>
    <property type="match status" value="1"/>
</dbReference>
<feature type="compositionally biased region" description="Basic and acidic residues" evidence="20">
    <location>
        <begin position="1186"/>
        <end position="1200"/>
    </location>
</feature>
<dbReference type="InterPro" id="IPR036390">
    <property type="entry name" value="WH_DNA-bd_sf"/>
</dbReference>
<feature type="region of interest" description="Disordered" evidence="20">
    <location>
        <begin position="1322"/>
        <end position="1351"/>
    </location>
</feature>
<dbReference type="Gene3D" id="3.30.60.60">
    <property type="entry name" value="N-acetyl transferase-like"/>
    <property type="match status" value="1"/>
</dbReference>
<evidence type="ECO:0000313" key="25">
    <source>
        <dbReference type="EMBL" id="KAG8188537.1"/>
    </source>
</evidence>
<comment type="caution">
    <text evidence="25">The sequence shown here is derived from an EMBL/GenBank/DDBJ whole genome shotgun (WGS) entry which is preliminary data.</text>
</comment>
<evidence type="ECO:0000256" key="15">
    <source>
        <dbReference type="ARBA" id="ARBA00023159"/>
    </source>
</evidence>
<feature type="compositionally biased region" description="Basic and acidic residues" evidence="20">
    <location>
        <begin position="756"/>
        <end position="773"/>
    </location>
</feature>
<feature type="region of interest" description="Disordered" evidence="20">
    <location>
        <begin position="359"/>
        <end position="380"/>
    </location>
</feature>
<evidence type="ECO:0000256" key="17">
    <source>
        <dbReference type="ARBA" id="ARBA00048017"/>
    </source>
</evidence>
<feature type="compositionally biased region" description="Polar residues" evidence="20">
    <location>
        <begin position="1631"/>
        <end position="1651"/>
    </location>
</feature>
<evidence type="ECO:0000256" key="20">
    <source>
        <dbReference type="SAM" id="MobiDB-lite"/>
    </source>
</evidence>
<dbReference type="InterPro" id="IPR019787">
    <property type="entry name" value="Znf_PHD-finger"/>
</dbReference>
<dbReference type="InterPro" id="IPR002717">
    <property type="entry name" value="HAT_MYST-type"/>
</dbReference>
<feature type="compositionally biased region" description="Basic and acidic residues" evidence="20">
    <location>
        <begin position="1450"/>
        <end position="1468"/>
    </location>
</feature>
<feature type="domain" description="SAMD1-like winged helix (WH)" evidence="24">
    <location>
        <begin position="17"/>
        <end position="93"/>
    </location>
</feature>